<proteinExistence type="predicted"/>
<dbReference type="PANTHER" id="PTHR47495">
    <property type="entry name" value="ALDEHYDE DEHYDROGENASE"/>
    <property type="match status" value="1"/>
</dbReference>
<dbReference type="InterPro" id="IPR052516">
    <property type="entry name" value="N-heterocyclic_Hydroxylase"/>
</dbReference>
<comment type="caution">
    <text evidence="2">The sequence shown here is derived from an EMBL/GenBank/DDBJ whole genome shotgun (WGS) entry which is preliminary data.</text>
</comment>
<protein>
    <submittedName>
        <fullName evidence="2">Isoquinoline 1-oxidoreductase beta subunit</fullName>
    </submittedName>
</protein>
<dbReference type="InterPro" id="IPR046867">
    <property type="entry name" value="AldOxase/xan_DH_MoCoBD2"/>
</dbReference>
<evidence type="ECO:0000259" key="1">
    <source>
        <dbReference type="SMART" id="SM01008"/>
    </source>
</evidence>
<dbReference type="PANTHER" id="PTHR47495:SF2">
    <property type="entry name" value="ALDEHYDE DEHYDROGENASE"/>
    <property type="match status" value="1"/>
</dbReference>
<dbReference type="InterPro" id="IPR000674">
    <property type="entry name" value="Ald_Oxase/Xan_DH_a/b"/>
</dbReference>
<dbReference type="InterPro" id="IPR006311">
    <property type="entry name" value="TAT_signal"/>
</dbReference>
<dbReference type="RefSeq" id="WP_110020337.1">
    <property type="nucleotide sequence ID" value="NZ_QGTJ01000014.1"/>
</dbReference>
<name>A0A317MRB5_9GAMM</name>
<dbReference type="Proteomes" id="UP000246569">
    <property type="component" value="Unassembled WGS sequence"/>
</dbReference>
<keyword evidence="3" id="KW-1185">Reference proteome</keyword>
<dbReference type="Gene3D" id="3.90.1170.50">
    <property type="entry name" value="Aldehyde oxidase/xanthine dehydrogenase, a/b hammerhead"/>
    <property type="match status" value="1"/>
</dbReference>
<feature type="domain" description="Aldehyde oxidase/xanthine dehydrogenase a/b hammerhead" evidence="1">
    <location>
        <begin position="227"/>
        <end position="312"/>
    </location>
</feature>
<organism evidence="2 3">
    <name type="scientific">Plasticicumulans acidivorans</name>
    <dbReference type="NCBI Taxonomy" id="886464"/>
    <lineage>
        <taxon>Bacteria</taxon>
        <taxon>Pseudomonadati</taxon>
        <taxon>Pseudomonadota</taxon>
        <taxon>Gammaproteobacteria</taxon>
        <taxon>Candidatus Competibacteraceae</taxon>
        <taxon>Plasticicumulans</taxon>
    </lineage>
</organism>
<dbReference type="InterPro" id="IPR037165">
    <property type="entry name" value="AldOxase/xan_DH_Mopterin-bd_sf"/>
</dbReference>
<accession>A0A317MRB5</accession>
<dbReference type="OrthoDB" id="9767994at2"/>
<evidence type="ECO:0000313" key="3">
    <source>
        <dbReference type="Proteomes" id="UP000246569"/>
    </source>
</evidence>
<dbReference type="GO" id="GO:0016491">
    <property type="term" value="F:oxidoreductase activity"/>
    <property type="evidence" value="ECO:0007669"/>
    <property type="project" value="InterPro"/>
</dbReference>
<dbReference type="PROSITE" id="PS51318">
    <property type="entry name" value="TAT"/>
    <property type="match status" value="1"/>
</dbReference>
<dbReference type="Gene3D" id="3.30.365.10">
    <property type="entry name" value="Aldehyde oxidase/xanthine dehydrogenase, molybdopterin binding domain"/>
    <property type="match status" value="4"/>
</dbReference>
<dbReference type="InterPro" id="IPR008274">
    <property type="entry name" value="AldOxase/xan_DH_MoCoBD1"/>
</dbReference>
<dbReference type="Pfam" id="PF20256">
    <property type="entry name" value="MoCoBD_2"/>
    <property type="match status" value="2"/>
</dbReference>
<dbReference type="SUPFAM" id="SSF56003">
    <property type="entry name" value="Molybdenum cofactor-binding domain"/>
    <property type="match status" value="2"/>
</dbReference>
<dbReference type="PIRSF" id="PIRSF036389">
    <property type="entry name" value="IOR_B"/>
    <property type="match status" value="1"/>
</dbReference>
<sequence>MGIRERLSRLTPATGGRIVNLSRRRFLQGAGGLVLGLYFAPLSSPQSNAVAASAATGADFEPNAFVRIAADGRVTVLSKHVEMGQGSYTGLATLLAEELDADWSQVVVEGAPADAKRYANLLFGIQATGGSSAMANAWMQMREAGAAARAMLVAAAAERWQIPEVELQVEAGVIRHPASQRSAGFGELVADAARQPVPAEVRVKEPKDFRLIGKLNLRRKDSAGKTDGSARFTQDVQLPGMLVAVTARPPRFGAKVQRFDASRALAVPGVVGVVAFDASAARGANAVAVLANSTWAAWQGRDALDVSWDEAQAFRLGSDEIIARYRELAMQPGVPARQDGDAVTTIEMAARTLEAEYVFPYLAHAAMEPMNCVVRLSPQHCEIWNGEQWHTMDQATAAKMCGLTPDQVTITQLYAGGGFGRRANPTSDYVAEAVAIALAARAHGFEAPVKMVWTREDDMHAGHFRPLYLHRARLGFDGAGQLLAWEQRIVGQSILHGTAFESVMVKDGIDATSVEGAADLAYAVPALRVELHTPVDITVPVQWWRSVGHSHTAFVTETLIDEAAAVAGADPVAFRRGLLAERPRHRGVLDLVTQRAGWDTPLASAAAGERRGRGVAVHESFNTYVAQVVELTVAADGRYRIDRVVCAVDCGLAINPDVIKAQMEGGIGFALAMALHGAITLKDGVVEQSNFDSYPVLRINEMPVVEVHIVPSAEKPSGVGEPGVPPLAPALANALFAATGQRLRSLPLPAALRLA</sequence>
<dbReference type="InterPro" id="IPR012368">
    <property type="entry name" value="OxRdtase_Mopterin-bd_su_IorB"/>
</dbReference>
<dbReference type="SMART" id="SM01008">
    <property type="entry name" value="Ald_Xan_dh_C"/>
    <property type="match status" value="1"/>
</dbReference>
<reference evidence="2 3" key="1">
    <citation type="submission" date="2018-05" db="EMBL/GenBank/DDBJ databases">
        <title>Genomic Encyclopedia of Type Strains, Phase IV (KMG-IV): sequencing the most valuable type-strain genomes for metagenomic binning, comparative biology and taxonomic classification.</title>
        <authorList>
            <person name="Goeker M."/>
        </authorList>
    </citation>
    <scope>NUCLEOTIDE SEQUENCE [LARGE SCALE GENOMIC DNA]</scope>
    <source>
        <strain evidence="2 3">DSM 23606</strain>
    </source>
</reference>
<dbReference type="EMBL" id="QGTJ01000014">
    <property type="protein sequence ID" value="PWV58757.1"/>
    <property type="molecule type" value="Genomic_DNA"/>
</dbReference>
<gene>
    <name evidence="2" type="ORF">C7443_11483</name>
</gene>
<dbReference type="Pfam" id="PF02738">
    <property type="entry name" value="MoCoBD_1"/>
    <property type="match status" value="1"/>
</dbReference>
<dbReference type="AlphaFoldDB" id="A0A317MRB5"/>
<evidence type="ECO:0000313" key="2">
    <source>
        <dbReference type="EMBL" id="PWV58757.1"/>
    </source>
</evidence>